<comment type="similarity">
    <text evidence="1">Belongs to the methyltransferase superfamily.</text>
</comment>
<dbReference type="STRING" id="37992.A0A4Z0Z7I7"/>
<accession>A0A4Z0Z7I7</accession>
<evidence type="ECO:0000313" key="6">
    <source>
        <dbReference type="Proteomes" id="UP000297716"/>
    </source>
</evidence>
<dbReference type="Gene3D" id="3.40.50.150">
    <property type="entry name" value="Vaccinia Virus protein VP39"/>
    <property type="match status" value="1"/>
</dbReference>
<keyword evidence="2" id="KW-0489">Methyltransferase</keyword>
<sequence length="312" mass="35121">MSTKTQSAVEAKEPGFSVRHGVDWSEYVLYRPIYRESFFRRIYEYHAQKSGTSWLKAHDVGAGHGIVSSTLANRFDHVVVSDPNDGYTEVARRLLVEKCGLAESKFLFLQEGAEESSVEAGSVDLITACECMQWTNTADAIDEFARQLKPGGTLVITLYVRPLILGNERAQSIWQEIFEALSRKATTTGPLFERAYEICSSGYDSIAIPAERWEAIKRVYINASQGISSFKISDNVGEDRVGSNEERIWVHSDPDWSDEQGVDWFKKYTATWVPPLPELEVQGLWDELESVMDGAKVRIETPMVMAFATKRG</sequence>
<dbReference type="OrthoDB" id="10027013at2759"/>
<dbReference type="InterPro" id="IPR051052">
    <property type="entry name" value="Diverse_substrate_MTase"/>
</dbReference>
<dbReference type="Proteomes" id="UP000297716">
    <property type="component" value="Unassembled WGS sequence"/>
</dbReference>
<dbReference type="GO" id="GO:0032259">
    <property type="term" value="P:methylation"/>
    <property type="evidence" value="ECO:0007669"/>
    <property type="project" value="UniProtKB-KW"/>
</dbReference>
<evidence type="ECO:0000259" key="4">
    <source>
        <dbReference type="Pfam" id="PF08241"/>
    </source>
</evidence>
<evidence type="ECO:0000256" key="2">
    <source>
        <dbReference type="ARBA" id="ARBA00022603"/>
    </source>
</evidence>
<keyword evidence="6" id="KW-1185">Reference proteome</keyword>
<comment type="caution">
    <text evidence="5">The sequence shown here is derived from an EMBL/GenBank/DDBJ whole genome shotgun (WGS) entry which is preliminary data.</text>
</comment>
<dbReference type="EMBL" id="SKBN01000013">
    <property type="protein sequence ID" value="TGJ87455.1"/>
    <property type="molecule type" value="Genomic_DNA"/>
</dbReference>
<protein>
    <recommendedName>
        <fullName evidence="4">Methyltransferase type 11 domain-containing protein</fullName>
    </recommendedName>
</protein>
<dbReference type="PANTHER" id="PTHR44942">
    <property type="entry name" value="METHYLTRANSF_11 DOMAIN-CONTAINING PROTEIN"/>
    <property type="match status" value="1"/>
</dbReference>
<dbReference type="SUPFAM" id="SSF53335">
    <property type="entry name" value="S-adenosyl-L-methionine-dependent methyltransferases"/>
    <property type="match status" value="1"/>
</dbReference>
<dbReference type="CDD" id="cd02440">
    <property type="entry name" value="AdoMet_MTases"/>
    <property type="match status" value="1"/>
</dbReference>
<reference evidence="5 6" key="1">
    <citation type="submission" date="2019-03" db="EMBL/GenBank/DDBJ databases">
        <title>Draft genome sequence of Xylaria hypoxylon DSM 108379, a ubiquitous saprotrophic-parasitic fungi on hardwood.</title>
        <authorList>
            <person name="Buettner E."/>
            <person name="Leonhardt S."/>
            <person name="Gebauer A.M."/>
            <person name="Liers C."/>
            <person name="Hofrichter M."/>
            <person name="Kellner H."/>
        </authorList>
    </citation>
    <scope>NUCLEOTIDE SEQUENCE [LARGE SCALE GENOMIC DNA]</scope>
    <source>
        <strain evidence="5 6">DSM 108379</strain>
    </source>
</reference>
<evidence type="ECO:0000256" key="1">
    <source>
        <dbReference type="ARBA" id="ARBA00008361"/>
    </source>
</evidence>
<dbReference type="Pfam" id="PF08241">
    <property type="entry name" value="Methyltransf_11"/>
    <property type="match status" value="1"/>
</dbReference>
<evidence type="ECO:0000313" key="5">
    <source>
        <dbReference type="EMBL" id="TGJ87455.1"/>
    </source>
</evidence>
<feature type="domain" description="Methyltransferase type 11" evidence="4">
    <location>
        <begin position="59"/>
        <end position="156"/>
    </location>
</feature>
<dbReference type="InterPro" id="IPR029063">
    <property type="entry name" value="SAM-dependent_MTases_sf"/>
</dbReference>
<dbReference type="GO" id="GO:0008757">
    <property type="term" value="F:S-adenosylmethionine-dependent methyltransferase activity"/>
    <property type="evidence" value="ECO:0007669"/>
    <property type="project" value="InterPro"/>
</dbReference>
<gene>
    <name evidence="5" type="ORF">E0Z10_g1282</name>
</gene>
<organism evidence="5 6">
    <name type="scientific">Xylaria hypoxylon</name>
    <dbReference type="NCBI Taxonomy" id="37992"/>
    <lineage>
        <taxon>Eukaryota</taxon>
        <taxon>Fungi</taxon>
        <taxon>Dikarya</taxon>
        <taxon>Ascomycota</taxon>
        <taxon>Pezizomycotina</taxon>
        <taxon>Sordariomycetes</taxon>
        <taxon>Xylariomycetidae</taxon>
        <taxon>Xylariales</taxon>
        <taxon>Xylariaceae</taxon>
        <taxon>Xylaria</taxon>
    </lineage>
</organism>
<name>A0A4Z0Z7I7_9PEZI</name>
<evidence type="ECO:0000256" key="3">
    <source>
        <dbReference type="ARBA" id="ARBA00022679"/>
    </source>
</evidence>
<proteinExistence type="inferred from homology"/>
<keyword evidence="3" id="KW-0808">Transferase</keyword>
<dbReference type="InterPro" id="IPR013216">
    <property type="entry name" value="Methyltransf_11"/>
</dbReference>
<dbReference type="PANTHER" id="PTHR44942:SF4">
    <property type="entry name" value="METHYLTRANSFERASE TYPE 11 DOMAIN-CONTAINING PROTEIN"/>
    <property type="match status" value="1"/>
</dbReference>
<dbReference type="AlphaFoldDB" id="A0A4Z0Z7I7"/>